<feature type="domain" description="4Fe-4S ferredoxin-type" evidence="4">
    <location>
        <begin position="37"/>
        <end position="66"/>
    </location>
</feature>
<dbReference type="InterPro" id="IPR017896">
    <property type="entry name" value="4Fe4S_Fe-S-bd"/>
</dbReference>
<comment type="caution">
    <text evidence="5">The sequence shown here is derived from an EMBL/GenBank/DDBJ whole genome shotgun (WGS) entry which is preliminary data.</text>
</comment>
<organism evidence="5 6">
    <name type="scientific">Blautia hydrogenotrophica (strain DSM 10507 / JCM 14656 / S5a33)</name>
    <name type="common">Ruminococcus hydrogenotrophicus</name>
    <dbReference type="NCBI Taxonomy" id="476272"/>
    <lineage>
        <taxon>Bacteria</taxon>
        <taxon>Bacillati</taxon>
        <taxon>Bacillota</taxon>
        <taxon>Clostridia</taxon>
        <taxon>Lachnospirales</taxon>
        <taxon>Lachnospiraceae</taxon>
        <taxon>Blautia</taxon>
    </lineage>
</organism>
<keyword evidence="2" id="KW-0408">Iron</keyword>
<evidence type="ECO:0000313" key="5">
    <source>
        <dbReference type="EMBL" id="EEG47872.1"/>
    </source>
</evidence>
<dbReference type="PROSITE" id="PS51379">
    <property type="entry name" value="4FE4S_FER_2"/>
    <property type="match status" value="2"/>
</dbReference>
<dbReference type="InterPro" id="IPR052977">
    <property type="entry name" value="Polyferredoxin-like_ET"/>
</dbReference>
<keyword evidence="3" id="KW-0411">Iron-sulfur</keyword>
<protein>
    <recommendedName>
        <fullName evidence="4">4Fe-4S ferredoxin-type domain-containing protein</fullName>
    </recommendedName>
</protein>
<sequence length="72" mass="7975">MSKLIIDGNRCKSCGYCIAACPRDALSFFRQEGKLYDTVRVDDEKCTCCGSCYQVCPDYVFEIVETEGGAQA</sequence>
<dbReference type="GeneID" id="86822910"/>
<accession>C0CQT5</accession>
<reference evidence="5 6" key="2">
    <citation type="submission" date="2009-02" db="EMBL/GenBank/DDBJ databases">
        <title>Draft genome sequence of Blautia hydrogenotrophica DSM 10507 (Ruminococcus hydrogenotrophicus DSM 10507).</title>
        <authorList>
            <person name="Sudarsanam P."/>
            <person name="Ley R."/>
            <person name="Guruge J."/>
            <person name="Turnbaugh P.J."/>
            <person name="Mahowald M."/>
            <person name="Liep D."/>
            <person name="Gordon J."/>
        </authorList>
    </citation>
    <scope>NUCLEOTIDE SEQUENCE [LARGE SCALE GENOMIC DNA]</scope>
    <source>
        <strain evidence="6">DSM 10507 / JCM 14656 / S5a33</strain>
    </source>
</reference>
<evidence type="ECO:0000256" key="3">
    <source>
        <dbReference type="ARBA" id="ARBA00023014"/>
    </source>
</evidence>
<evidence type="ECO:0000313" key="6">
    <source>
        <dbReference type="Proteomes" id="UP000003100"/>
    </source>
</evidence>
<dbReference type="GO" id="GO:0051536">
    <property type="term" value="F:iron-sulfur cluster binding"/>
    <property type="evidence" value="ECO:0007669"/>
    <property type="project" value="UniProtKB-KW"/>
</dbReference>
<dbReference type="eggNOG" id="COG2768">
    <property type="taxonomic scope" value="Bacteria"/>
</dbReference>
<dbReference type="Gene3D" id="3.30.70.20">
    <property type="match status" value="2"/>
</dbReference>
<dbReference type="PANTHER" id="PTHR43193:SF2">
    <property type="entry name" value="POLYFERREDOXIN PROTEIN FWDF"/>
    <property type="match status" value="1"/>
</dbReference>
<dbReference type="GO" id="GO:0046872">
    <property type="term" value="F:metal ion binding"/>
    <property type="evidence" value="ECO:0007669"/>
    <property type="project" value="UniProtKB-KW"/>
</dbReference>
<evidence type="ECO:0000256" key="1">
    <source>
        <dbReference type="ARBA" id="ARBA00022723"/>
    </source>
</evidence>
<proteinExistence type="predicted"/>
<dbReference type="RefSeq" id="WP_005951277.1">
    <property type="nucleotide sequence ID" value="NZ_CP136423.1"/>
</dbReference>
<evidence type="ECO:0000256" key="2">
    <source>
        <dbReference type="ARBA" id="ARBA00023004"/>
    </source>
</evidence>
<feature type="domain" description="4Fe-4S ferredoxin-type" evidence="4">
    <location>
        <begin position="2"/>
        <end position="31"/>
    </location>
</feature>
<dbReference type="PATRIC" id="fig|476272.21.peg.1374"/>
<dbReference type="PROSITE" id="PS00198">
    <property type="entry name" value="4FE4S_FER_1"/>
    <property type="match status" value="1"/>
</dbReference>
<gene>
    <name evidence="5" type="ORF">RUMHYD_03248</name>
</gene>
<dbReference type="Proteomes" id="UP000003100">
    <property type="component" value="Unassembled WGS sequence"/>
</dbReference>
<reference evidence="5 6" key="1">
    <citation type="submission" date="2009-01" db="EMBL/GenBank/DDBJ databases">
        <authorList>
            <person name="Fulton L."/>
            <person name="Clifton S."/>
            <person name="Fulton B."/>
            <person name="Xu J."/>
            <person name="Minx P."/>
            <person name="Pepin K.H."/>
            <person name="Johnson M."/>
            <person name="Bhonagiri V."/>
            <person name="Nash W.E."/>
            <person name="Mardis E.R."/>
            <person name="Wilson R.K."/>
        </authorList>
    </citation>
    <scope>NUCLEOTIDE SEQUENCE [LARGE SCALE GENOMIC DNA]</scope>
    <source>
        <strain evidence="6">DSM 10507 / JCM 14656 / S5a33</strain>
    </source>
</reference>
<dbReference type="PANTHER" id="PTHR43193">
    <property type="match status" value="1"/>
</dbReference>
<name>C0CQT5_BLAHS</name>
<dbReference type="HOGENOM" id="CLU_139698_5_3_9"/>
<dbReference type="Pfam" id="PF12838">
    <property type="entry name" value="Fer4_7"/>
    <property type="match status" value="1"/>
</dbReference>
<keyword evidence="6" id="KW-1185">Reference proteome</keyword>
<dbReference type="EMBL" id="ACBZ01000173">
    <property type="protein sequence ID" value="EEG47872.1"/>
    <property type="molecule type" value="Genomic_DNA"/>
</dbReference>
<dbReference type="AlphaFoldDB" id="C0CQT5"/>
<dbReference type="InterPro" id="IPR017900">
    <property type="entry name" value="4Fe4S_Fe_S_CS"/>
</dbReference>
<dbReference type="SUPFAM" id="SSF54862">
    <property type="entry name" value="4Fe-4S ferredoxins"/>
    <property type="match status" value="1"/>
</dbReference>
<keyword evidence="1" id="KW-0479">Metal-binding</keyword>
<evidence type="ECO:0000259" key="4">
    <source>
        <dbReference type="PROSITE" id="PS51379"/>
    </source>
</evidence>